<comment type="caution">
    <text evidence="8">The sequence shown here is derived from an EMBL/GenBank/DDBJ whole genome shotgun (WGS) entry which is preliminary data.</text>
</comment>
<gene>
    <name evidence="8" type="ORF">EMO89_02790</name>
</gene>
<dbReference type="Pfam" id="PF00589">
    <property type="entry name" value="Phage_integrase"/>
    <property type="match status" value="1"/>
</dbReference>
<evidence type="ECO:0000256" key="1">
    <source>
        <dbReference type="ARBA" id="ARBA00008857"/>
    </source>
</evidence>
<dbReference type="AlphaFoldDB" id="A0A5M9ZVK9"/>
<keyword evidence="4" id="KW-0233">DNA recombination</keyword>
<dbReference type="InterPro" id="IPR010998">
    <property type="entry name" value="Integrase_recombinase_N"/>
</dbReference>
<dbReference type="PROSITE" id="PS51898">
    <property type="entry name" value="TYR_RECOMBINASE"/>
    <property type="match status" value="1"/>
</dbReference>
<accession>A0A5M9ZVK9</accession>
<dbReference type="EMBL" id="RZUI01000002">
    <property type="protein sequence ID" value="KAA8831667.1"/>
    <property type="molecule type" value="Genomic_DNA"/>
</dbReference>
<dbReference type="GO" id="GO:0015074">
    <property type="term" value="P:DNA integration"/>
    <property type="evidence" value="ECO:0007669"/>
    <property type="project" value="UniProtKB-KW"/>
</dbReference>
<dbReference type="PROSITE" id="PS51900">
    <property type="entry name" value="CB"/>
    <property type="match status" value="1"/>
</dbReference>
<evidence type="ECO:0000256" key="3">
    <source>
        <dbReference type="ARBA" id="ARBA00023125"/>
    </source>
</evidence>
<sequence length="291" mass="33423">MLLKEFYPRWWEACASLRESTRVGYESAWRLHLQPAFGDCELLDITVERVETWAATYADQPGACRKAWSVLRGMLRKAAKWGVIPYDPCSAGVTLPRRKPYEPKIINRGETKQLLRGFYGHRLEAYVIVSTALGLRRGEACGVQWDDIDLRSGRVTIRRSVQYVAGRTIEVLPKTLHSHRELPLPRYALQRLRELRKRCAENGRLIGTLNPNQVARRVTAHMRKLSIHVIPVSNLRHSWATNALAAGIDLKVVSSMLGHTDISTTARYYLRPQWDVYKEAAKRLHQWIMNA</sequence>
<evidence type="ECO:0000259" key="6">
    <source>
        <dbReference type="PROSITE" id="PS51898"/>
    </source>
</evidence>
<keyword evidence="3 5" id="KW-0238">DNA-binding</keyword>
<dbReference type="SUPFAM" id="SSF56349">
    <property type="entry name" value="DNA breaking-rejoining enzymes"/>
    <property type="match status" value="1"/>
</dbReference>
<dbReference type="Gene3D" id="1.10.443.10">
    <property type="entry name" value="Intergrase catalytic core"/>
    <property type="match status" value="1"/>
</dbReference>
<evidence type="ECO:0000313" key="9">
    <source>
        <dbReference type="Proteomes" id="UP000412028"/>
    </source>
</evidence>
<dbReference type="CDD" id="cd01189">
    <property type="entry name" value="INT_ICEBs1_C_like"/>
    <property type="match status" value="1"/>
</dbReference>
<organism evidence="8 9">
    <name type="scientific">Bifidobacterium tissieri</name>
    <dbReference type="NCBI Taxonomy" id="1630162"/>
    <lineage>
        <taxon>Bacteria</taxon>
        <taxon>Bacillati</taxon>
        <taxon>Actinomycetota</taxon>
        <taxon>Actinomycetes</taxon>
        <taxon>Bifidobacteriales</taxon>
        <taxon>Bifidobacteriaceae</taxon>
        <taxon>Bifidobacterium</taxon>
    </lineage>
</organism>
<dbReference type="InterPro" id="IPR013762">
    <property type="entry name" value="Integrase-like_cat_sf"/>
</dbReference>
<evidence type="ECO:0000256" key="2">
    <source>
        <dbReference type="ARBA" id="ARBA00022908"/>
    </source>
</evidence>
<dbReference type="InterPro" id="IPR044068">
    <property type="entry name" value="CB"/>
</dbReference>
<feature type="domain" description="Tyr recombinase" evidence="6">
    <location>
        <begin position="101"/>
        <end position="282"/>
    </location>
</feature>
<feature type="domain" description="Core-binding (CB)" evidence="7">
    <location>
        <begin position="1"/>
        <end position="83"/>
    </location>
</feature>
<dbReference type="GO" id="GO:0003677">
    <property type="term" value="F:DNA binding"/>
    <property type="evidence" value="ECO:0007669"/>
    <property type="project" value="UniProtKB-UniRule"/>
</dbReference>
<evidence type="ECO:0000259" key="7">
    <source>
        <dbReference type="PROSITE" id="PS51900"/>
    </source>
</evidence>
<dbReference type="InterPro" id="IPR011010">
    <property type="entry name" value="DNA_brk_join_enz"/>
</dbReference>
<dbReference type="InterPro" id="IPR004107">
    <property type="entry name" value="Integrase_SAM-like_N"/>
</dbReference>
<dbReference type="RefSeq" id="WP_150380840.1">
    <property type="nucleotide sequence ID" value="NZ_RZUI01000002.1"/>
</dbReference>
<dbReference type="OrthoDB" id="148546at2"/>
<evidence type="ECO:0000256" key="5">
    <source>
        <dbReference type="PROSITE-ProRule" id="PRU01248"/>
    </source>
</evidence>
<dbReference type="GO" id="GO:0006310">
    <property type="term" value="P:DNA recombination"/>
    <property type="evidence" value="ECO:0007669"/>
    <property type="project" value="UniProtKB-KW"/>
</dbReference>
<name>A0A5M9ZVK9_9BIFI</name>
<keyword evidence="2" id="KW-0229">DNA integration</keyword>
<dbReference type="PANTHER" id="PTHR30349:SF64">
    <property type="entry name" value="PROPHAGE INTEGRASE INTD-RELATED"/>
    <property type="match status" value="1"/>
</dbReference>
<dbReference type="InterPro" id="IPR050090">
    <property type="entry name" value="Tyrosine_recombinase_XerCD"/>
</dbReference>
<evidence type="ECO:0000256" key="4">
    <source>
        <dbReference type="ARBA" id="ARBA00023172"/>
    </source>
</evidence>
<proteinExistence type="inferred from homology"/>
<comment type="similarity">
    <text evidence="1">Belongs to the 'phage' integrase family.</text>
</comment>
<reference evidence="8 9" key="1">
    <citation type="journal article" date="2019" name="Syst. Appl. Microbiol.">
        <title>Characterization of Bifidobacterium species in feaces of the Egyptian fruit bat: Description of B. vespertilionis sp. nov. and B. rousetti sp. nov.</title>
        <authorList>
            <person name="Modesto M."/>
            <person name="Satti M."/>
            <person name="Watanabe K."/>
            <person name="Puglisi E."/>
            <person name="Morelli L."/>
            <person name="Huang C.-H."/>
            <person name="Liou J.-S."/>
            <person name="Miyashita M."/>
            <person name="Tamura T."/>
            <person name="Saito S."/>
            <person name="Mori K."/>
            <person name="Huang L."/>
            <person name="Sciavilla P."/>
            <person name="Sandri C."/>
            <person name="Spiezio C."/>
            <person name="Vitali F."/>
            <person name="Cavalieri D."/>
            <person name="Perpetuini G."/>
            <person name="Tofalo R."/>
            <person name="Bonetti A."/>
            <person name="Arita M."/>
            <person name="Mattarelli P."/>
        </authorList>
    </citation>
    <scope>NUCLEOTIDE SEQUENCE [LARGE SCALE GENOMIC DNA]</scope>
    <source>
        <strain evidence="8 9">RST7</strain>
    </source>
</reference>
<dbReference type="Gene3D" id="1.10.150.130">
    <property type="match status" value="1"/>
</dbReference>
<dbReference type="PANTHER" id="PTHR30349">
    <property type="entry name" value="PHAGE INTEGRASE-RELATED"/>
    <property type="match status" value="1"/>
</dbReference>
<protein>
    <submittedName>
        <fullName evidence="8">Site-specific integrase</fullName>
    </submittedName>
</protein>
<dbReference type="Pfam" id="PF14659">
    <property type="entry name" value="Phage_int_SAM_3"/>
    <property type="match status" value="1"/>
</dbReference>
<dbReference type="InterPro" id="IPR002104">
    <property type="entry name" value="Integrase_catalytic"/>
</dbReference>
<evidence type="ECO:0000313" key="8">
    <source>
        <dbReference type="EMBL" id="KAA8831667.1"/>
    </source>
</evidence>
<dbReference type="Proteomes" id="UP000412028">
    <property type="component" value="Unassembled WGS sequence"/>
</dbReference>